<comment type="similarity">
    <text evidence="1">Belongs to the helicase family.</text>
</comment>
<evidence type="ECO:0000313" key="4">
    <source>
        <dbReference type="Proteomes" id="UP000813462"/>
    </source>
</evidence>
<dbReference type="GO" id="GO:0005524">
    <property type="term" value="F:ATP binding"/>
    <property type="evidence" value="ECO:0007669"/>
    <property type="project" value="UniProtKB-KW"/>
</dbReference>
<dbReference type="EC" id="5.6.2.3" evidence="1"/>
<dbReference type="PANTHER" id="PTHR10492:SF101">
    <property type="entry name" value="ATP-DEPENDENT DNA HELICASE"/>
    <property type="match status" value="1"/>
</dbReference>
<keyword evidence="1" id="KW-0067">ATP-binding</keyword>
<dbReference type="GO" id="GO:0006310">
    <property type="term" value="P:DNA recombination"/>
    <property type="evidence" value="ECO:0007669"/>
    <property type="project" value="UniProtKB-KW"/>
</dbReference>
<keyword evidence="1" id="KW-0234">DNA repair</keyword>
<dbReference type="GO" id="GO:0006281">
    <property type="term" value="P:DNA repair"/>
    <property type="evidence" value="ECO:0007669"/>
    <property type="project" value="UniProtKB-KW"/>
</dbReference>
<dbReference type="Proteomes" id="UP000813462">
    <property type="component" value="Unassembled WGS sequence"/>
</dbReference>
<evidence type="ECO:0000313" key="3">
    <source>
        <dbReference type="EMBL" id="KAH7528923.1"/>
    </source>
</evidence>
<dbReference type="GO" id="GO:0016787">
    <property type="term" value="F:hydrolase activity"/>
    <property type="evidence" value="ECO:0007669"/>
    <property type="project" value="UniProtKB-KW"/>
</dbReference>
<keyword evidence="1" id="KW-0227">DNA damage</keyword>
<dbReference type="PANTHER" id="PTHR10492">
    <property type="match status" value="1"/>
</dbReference>
<feature type="domain" description="DNA helicase Pif1-like DEAD-box helicase" evidence="2">
    <location>
        <begin position="2"/>
        <end position="88"/>
    </location>
</feature>
<dbReference type="EMBL" id="JAEACU010000005">
    <property type="protein sequence ID" value="KAH7528923.1"/>
    <property type="molecule type" value="Genomic_DNA"/>
</dbReference>
<reference evidence="3" key="1">
    <citation type="journal article" date="2021" name="Front. Plant Sci.">
        <title>Chromosome-Scale Genome Assembly for Chinese Sour Jujube and Insights Into Its Genome Evolution and Domestication Signature.</title>
        <authorList>
            <person name="Shen L.-Y."/>
            <person name="Luo H."/>
            <person name="Wang X.-L."/>
            <person name="Wang X.-M."/>
            <person name="Qiu X.-J."/>
            <person name="Liu H."/>
            <person name="Zhou S.-S."/>
            <person name="Jia K.-H."/>
            <person name="Nie S."/>
            <person name="Bao Y.-T."/>
            <person name="Zhang R.-G."/>
            <person name="Yun Q.-Z."/>
            <person name="Chai Y.-H."/>
            <person name="Lu J.-Y."/>
            <person name="Li Y."/>
            <person name="Zhao S.-W."/>
            <person name="Mao J.-F."/>
            <person name="Jia S.-G."/>
            <person name="Mao Y.-M."/>
        </authorList>
    </citation>
    <scope>NUCLEOTIDE SEQUENCE</scope>
    <source>
        <strain evidence="3">AT0</strain>
        <tissue evidence="3">Leaf</tissue>
    </source>
</reference>
<keyword evidence="1" id="KW-0233">DNA recombination</keyword>
<name>A0A978VEY4_ZIZJJ</name>
<accession>A0A978VEY4</accession>
<evidence type="ECO:0000256" key="1">
    <source>
        <dbReference type="RuleBase" id="RU363044"/>
    </source>
</evidence>
<proteinExistence type="inferred from homology"/>
<dbReference type="Gene3D" id="3.40.50.300">
    <property type="entry name" value="P-loop containing nucleotide triphosphate hydrolases"/>
    <property type="match status" value="1"/>
</dbReference>
<comment type="catalytic activity">
    <reaction evidence="1">
        <text>ATP + H2O = ADP + phosphate + H(+)</text>
        <dbReference type="Rhea" id="RHEA:13065"/>
        <dbReference type="ChEBI" id="CHEBI:15377"/>
        <dbReference type="ChEBI" id="CHEBI:15378"/>
        <dbReference type="ChEBI" id="CHEBI:30616"/>
        <dbReference type="ChEBI" id="CHEBI:43474"/>
        <dbReference type="ChEBI" id="CHEBI:456216"/>
        <dbReference type="EC" id="5.6.2.3"/>
    </reaction>
</comment>
<comment type="caution">
    <text evidence="3">The sequence shown here is derived from an EMBL/GenBank/DDBJ whole genome shotgun (WGS) entry which is preliminary data.</text>
</comment>
<dbReference type="Pfam" id="PF05970">
    <property type="entry name" value="PIF1"/>
    <property type="match status" value="1"/>
</dbReference>
<dbReference type="InterPro" id="IPR010285">
    <property type="entry name" value="DNA_helicase_pif1-like_DEAD"/>
</dbReference>
<keyword evidence="1" id="KW-0347">Helicase</keyword>
<gene>
    <name evidence="3" type="ORF">FEM48_Zijuj05G0129200</name>
</gene>
<dbReference type="InterPro" id="IPR027417">
    <property type="entry name" value="P-loop_NTPase"/>
</dbReference>
<protein>
    <recommendedName>
        <fullName evidence="1">ATP-dependent DNA helicase</fullName>
        <ecNumber evidence="1">5.6.2.3</ecNumber>
    </recommendedName>
</protein>
<dbReference type="AlphaFoldDB" id="A0A978VEY4"/>
<keyword evidence="1" id="KW-0547">Nucleotide-binding</keyword>
<keyword evidence="1" id="KW-0378">Hydrolase</keyword>
<organism evidence="3 4">
    <name type="scientific">Ziziphus jujuba var. spinosa</name>
    <dbReference type="NCBI Taxonomy" id="714518"/>
    <lineage>
        <taxon>Eukaryota</taxon>
        <taxon>Viridiplantae</taxon>
        <taxon>Streptophyta</taxon>
        <taxon>Embryophyta</taxon>
        <taxon>Tracheophyta</taxon>
        <taxon>Spermatophyta</taxon>
        <taxon>Magnoliopsida</taxon>
        <taxon>eudicotyledons</taxon>
        <taxon>Gunneridae</taxon>
        <taxon>Pentapetalae</taxon>
        <taxon>rosids</taxon>
        <taxon>fabids</taxon>
        <taxon>Rosales</taxon>
        <taxon>Rhamnaceae</taxon>
        <taxon>Paliureae</taxon>
        <taxon>Ziziphus</taxon>
    </lineage>
</organism>
<dbReference type="GO" id="GO:0043139">
    <property type="term" value="F:5'-3' DNA helicase activity"/>
    <property type="evidence" value="ECO:0007669"/>
    <property type="project" value="UniProtKB-EC"/>
</dbReference>
<sequence>MLTIASSGVVSLLLEGGKTTHSRFAIPLAPNEYSTCNIKKGSPLAELIVKTKLIICDEAPMMSRYCFEVLDRTMRDILRFRNPLRLEQPVGDDIYSPQRWVNIGLLIIKEEISSKTSINMEDGTGMLGHRCVRVGLDKGKGARCVARACCAGAVAWHEELALLPEAPHLGMGQKGLNSWRTLTRASIEFAVDSRFYTPPKANTILPLAKFNS</sequence>
<evidence type="ECO:0000259" key="2">
    <source>
        <dbReference type="Pfam" id="PF05970"/>
    </source>
</evidence>
<comment type="cofactor">
    <cofactor evidence="1">
        <name>Mg(2+)</name>
        <dbReference type="ChEBI" id="CHEBI:18420"/>
    </cofactor>
</comment>
<dbReference type="GO" id="GO:0000723">
    <property type="term" value="P:telomere maintenance"/>
    <property type="evidence" value="ECO:0007669"/>
    <property type="project" value="InterPro"/>
</dbReference>